<dbReference type="InterPro" id="IPR038396">
    <property type="entry name" value="SpoIIAA-like_sf"/>
</dbReference>
<dbReference type="InterPro" id="IPR021866">
    <property type="entry name" value="SpoIIAA-like"/>
</dbReference>
<sequence>MNVRKFSFGKIKLLQSGLAEVIVDEGVDINTEMVDEIHQVFLSIFPGAFSLLINKSNSYSTQLDALIKFGTLKAINKIAVFAPNQMAKLSADFAANIPSSAVLDIQVFTDRDDALAWLNDIAKAI</sequence>
<dbReference type="AlphaFoldDB" id="A0AAF0CAQ9"/>
<gene>
    <name evidence="1" type="ORF">SG34_033690</name>
</gene>
<evidence type="ECO:0000313" key="1">
    <source>
        <dbReference type="EMBL" id="WDE08847.1"/>
    </source>
</evidence>
<organism evidence="1 2">
    <name type="scientific">Thalassomonas viridans</name>
    <dbReference type="NCBI Taxonomy" id="137584"/>
    <lineage>
        <taxon>Bacteria</taxon>
        <taxon>Pseudomonadati</taxon>
        <taxon>Pseudomonadota</taxon>
        <taxon>Gammaproteobacteria</taxon>
        <taxon>Alteromonadales</taxon>
        <taxon>Colwelliaceae</taxon>
        <taxon>Thalassomonas</taxon>
    </lineage>
</organism>
<dbReference type="InterPro" id="IPR036513">
    <property type="entry name" value="STAS_dom_sf"/>
</dbReference>
<reference evidence="1 2" key="2">
    <citation type="journal article" date="2022" name="Mar. Drugs">
        <title>Bioassay-Guided Fractionation Leads to the Detection of Cholic Acid Generated by the Rare Thalassomonas sp.</title>
        <authorList>
            <person name="Pheiffer F."/>
            <person name="Schneider Y.K."/>
            <person name="Hansen E.H."/>
            <person name="Andersen J.H."/>
            <person name="Isaksson J."/>
            <person name="Busche T."/>
            <person name="R C."/>
            <person name="Kalinowski J."/>
            <person name="Zyl L.V."/>
            <person name="Trindade M."/>
        </authorList>
    </citation>
    <scope>NUCLEOTIDE SEQUENCE [LARGE SCALE GENOMIC DNA]</scope>
    <source>
        <strain evidence="1 2">XOM25</strain>
    </source>
</reference>
<keyword evidence="2" id="KW-1185">Reference proteome</keyword>
<proteinExistence type="predicted"/>
<evidence type="ECO:0000313" key="2">
    <source>
        <dbReference type="Proteomes" id="UP000032352"/>
    </source>
</evidence>
<dbReference type="Gene3D" id="3.40.50.10600">
    <property type="entry name" value="SpoIIaa-like domains"/>
    <property type="match status" value="1"/>
</dbReference>
<dbReference type="Pfam" id="PF11964">
    <property type="entry name" value="SpoIIAA-like"/>
    <property type="match status" value="1"/>
</dbReference>
<dbReference type="KEGG" id="tvd:SG34_033690"/>
<dbReference type="Proteomes" id="UP000032352">
    <property type="component" value="Chromosome pTvir"/>
</dbReference>
<name>A0AAF0CAQ9_9GAMM</name>
<dbReference type="SUPFAM" id="SSF52091">
    <property type="entry name" value="SpoIIaa-like"/>
    <property type="match status" value="1"/>
</dbReference>
<dbReference type="EMBL" id="CP059734">
    <property type="protein sequence ID" value="WDE08847.1"/>
    <property type="molecule type" value="Genomic_DNA"/>
</dbReference>
<accession>A0AAF0CAQ9</accession>
<protein>
    <submittedName>
        <fullName evidence="1">STAS/SEC14 domain-containing protein</fullName>
    </submittedName>
</protein>
<reference evidence="1 2" key="1">
    <citation type="journal article" date="2015" name="Genome Announc.">
        <title>Draft Genome Sequences of Marine Isolates of Thalassomonas viridans and Thalassomonas actiniarum.</title>
        <authorList>
            <person name="Olonade I."/>
            <person name="van Zyl L.J."/>
            <person name="Trindade M."/>
        </authorList>
    </citation>
    <scope>NUCLEOTIDE SEQUENCE [LARGE SCALE GENOMIC DNA]</scope>
    <source>
        <strain evidence="1 2">XOM25</strain>
    </source>
</reference>
<dbReference type="RefSeq" id="WP_044842182.1">
    <property type="nucleotide sequence ID" value="NZ_CP059734.1"/>
</dbReference>